<reference evidence="1 2" key="1">
    <citation type="submission" date="2015-09" db="EMBL/GenBank/DDBJ databases">
        <title>Bacillus cereus food isolates.</title>
        <authorList>
            <person name="Boekhorst J."/>
        </authorList>
    </citation>
    <scope>NUCLEOTIDE SEQUENCE [LARGE SCALE GENOMIC DNA]</scope>
    <source>
        <strain evidence="1 2">B4088</strain>
    </source>
</reference>
<dbReference type="EMBL" id="LJKE01000138">
    <property type="protein sequence ID" value="KZD48685.1"/>
    <property type="molecule type" value="Genomic_DNA"/>
</dbReference>
<evidence type="ECO:0000313" key="1">
    <source>
        <dbReference type="EMBL" id="KZD48685.1"/>
    </source>
</evidence>
<protein>
    <submittedName>
        <fullName evidence="1">Uncharacterized protein</fullName>
    </submittedName>
</protein>
<dbReference type="AlphaFoldDB" id="A0A164K8I7"/>
<accession>A0A164K8I7</accession>
<evidence type="ECO:0000313" key="2">
    <source>
        <dbReference type="Proteomes" id="UP000076482"/>
    </source>
</evidence>
<proteinExistence type="predicted"/>
<comment type="caution">
    <text evidence="1">The sequence shown here is derived from an EMBL/GenBank/DDBJ whole genome shotgun (WGS) entry which is preliminary data.</text>
</comment>
<name>A0A164K8I7_BACCE</name>
<gene>
    <name evidence="1" type="ORF">B4088_6613</name>
</gene>
<dbReference type="Proteomes" id="UP000076482">
    <property type="component" value="Unassembled WGS sequence"/>
</dbReference>
<sequence length="42" mass="4925">MGRQFHSLSKHIFTSDKNPVILCIGLYAFKLEVIFGRKRFPE</sequence>
<organism evidence="1 2">
    <name type="scientific">Bacillus cereus</name>
    <dbReference type="NCBI Taxonomy" id="1396"/>
    <lineage>
        <taxon>Bacteria</taxon>
        <taxon>Bacillati</taxon>
        <taxon>Bacillota</taxon>
        <taxon>Bacilli</taxon>
        <taxon>Bacillales</taxon>
        <taxon>Bacillaceae</taxon>
        <taxon>Bacillus</taxon>
        <taxon>Bacillus cereus group</taxon>
    </lineage>
</organism>